<feature type="region of interest" description="Disordered" evidence="1">
    <location>
        <begin position="1"/>
        <end position="30"/>
    </location>
</feature>
<dbReference type="AlphaFoldDB" id="A0A9P0I1G2"/>
<keyword evidence="3" id="KW-1185">Reference proteome</keyword>
<sequence length="138" mass="15357">MHDTVTNPFCSYLRPRPSGNQDGGRRMQAHAKRNGTVSDQAQISLLESSALHTAEPHNCTSPETILECGRLTSWPPFILNLRRGAALRSWPQNGVIPTAKQWPNIADDNRKLTTVLCLFENVVVYDGTRVPSYILIST</sequence>
<dbReference type="EMBL" id="LR824547">
    <property type="protein sequence ID" value="CAH1637691.1"/>
    <property type="molecule type" value="Genomic_DNA"/>
</dbReference>
<organism evidence="2 3">
    <name type="scientific">Spodoptera littoralis</name>
    <name type="common">Egyptian cotton leafworm</name>
    <dbReference type="NCBI Taxonomy" id="7109"/>
    <lineage>
        <taxon>Eukaryota</taxon>
        <taxon>Metazoa</taxon>
        <taxon>Ecdysozoa</taxon>
        <taxon>Arthropoda</taxon>
        <taxon>Hexapoda</taxon>
        <taxon>Insecta</taxon>
        <taxon>Pterygota</taxon>
        <taxon>Neoptera</taxon>
        <taxon>Endopterygota</taxon>
        <taxon>Lepidoptera</taxon>
        <taxon>Glossata</taxon>
        <taxon>Ditrysia</taxon>
        <taxon>Noctuoidea</taxon>
        <taxon>Noctuidae</taxon>
        <taxon>Amphipyrinae</taxon>
        <taxon>Spodoptera</taxon>
    </lineage>
</organism>
<dbReference type="Proteomes" id="UP001153321">
    <property type="component" value="Chromosome 16"/>
</dbReference>
<gene>
    <name evidence="2" type="ORF">SPLIT_LOCUS3049</name>
</gene>
<protein>
    <submittedName>
        <fullName evidence="2">Uncharacterized protein</fullName>
    </submittedName>
</protein>
<reference evidence="2" key="1">
    <citation type="submission" date="2022-02" db="EMBL/GenBank/DDBJ databases">
        <authorList>
            <person name="King R."/>
        </authorList>
    </citation>
    <scope>NUCLEOTIDE SEQUENCE</scope>
</reference>
<proteinExistence type="predicted"/>
<name>A0A9P0I1G2_SPOLI</name>
<evidence type="ECO:0000313" key="2">
    <source>
        <dbReference type="EMBL" id="CAH1637691.1"/>
    </source>
</evidence>
<evidence type="ECO:0000313" key="3">
    <source>
        <dbReference type="Proteomes" id="UP001153321"/>
    </source>
</evidence>
<accession>A0A9P0I1G2</accession>
<evidence type="ECO:0000256" key="1">
    <source>
        <dbReference type="SAM" id="MobiDB-lite"/>
    </source>
</evidence>